<evidence type="ECO:0000313" key="2">
    <source>
        <dbReference type="Proteomes" id="UP000326757"/>
    </source>
</evidence>
<dbReference type="Proteomes" id="UP000326757">
    <property type="component" value="Unassembled WGS sequence"/>
</dbReference>
<accession>A0A5N6KHT0</accession>
<proteinExistence type="predicted"/>
<dbReference type="EMBL" id="VIGI01000002">
    <property type="protein sequence ID" value="KAB8303262.1"/>
    <property type="molecule type" value="Genomic_DNA"/>
</dbReference>
<dbReference type="OrthoDB" id="6105938at2759"/>
<organism evidence="1 2">
    <name type="scientific">Monilinia laxa</name>
    <name type="common">Brown rot fungus</name>
    <name type="synonym">Sclerotinia laxa</name>
    <dbReference type="NCBI Taxonomy" id="61186"/>
    <lineage>
        <taxon>Eukaryota</taxon>
        <taxon>Fungi</taxon>
        <taxon>Dikarya</taxon>
        <taxon>Ascomycota</taxon>
        <taxon>Pezizomycotina</taxon>
        <taxon>Leotiomycetes</taxon>
        <taxon>Helotiales</taxon>
        <taxon>Sclerotiniaceae</taxon>
        <taxon>Monilinia</taxon>
    </lineage>
</organism>
<dbReference type="PANTHER" id="PTHR38846">
    <property type="entry name" value="C3H1-TYPE DOMAIN-CONTAINING PROTEIN"/>
    <property type="match status" value="1"/>
</dbReference>
<dbReference type="PANTHER" id="PTHR38846:SF1">
    <property type="entry name" value="C3H1-TYPE DOMAIN-CONTAINING PROTEIN"/>
    <property type="match status" value="1"/>
</dbReference>
<gene>
    <name evidence="1" type="ORF">EYC80_004705</name>
</gene>
<keyword evidence="2" id="KW-1185">Reference proteome</keyword>
<dbReference type="AlphaFoldDB" id="A0A5N6KHT0"/>
<evidence type="ECO:0000313" key="1">
    <source>
        <dbReference type="EMBL" id="KAB8303262.1"/>
    </source>
</evidence>
<reference evidence="1 2" key="1">
    <citation type="submission" date="2019-06" db="EMBL/GenBank/DDBJ databases">
        <title>Genome Sequence of the Brown Rot Fungal Pathogen Monilinia laxa.</title>
        <authorList>
            <person name="De Miccolis Angelini R.M."/>
            <person name="Landi L."/>
            <person name="Abate D."/>
            <person name="Pollastro S."/>
            <person name="Romanazzi G."/>
            <person name="Faretra F."/>
        </authorList>
    </citation>
    <scope>NUCLEOTIDE SEQUENCE [LARGE SCALE GENOMIC DNA]</scope>
    <source>
        <strain evidence="1 2">Mlax316</strain>
    </source>
</reference>
<name>A0A5N6KHT0_MONLA</name>
<comment type="caution">
    <text evidence="1">The sequence shown here is derived from an EMBL/GenBank/DDBJ whole genome shotgun (WGS) entry which is preliminary data.</text>
</comment>
<protein>
    <submittedName>
        <fullName evidence="1">Uncharacterized protein</fullName>
    </submittedName>
</protein>
<sequence>MACKEALSKIHVNICDLVDANATGTPVRIFATRAELIRWTAETKRYFPLKKAKEGGPVRGLLVRMR</sequence>